<evidence type="ECO:0000313" key="5">
    <source>
        <dbReference type="Proteomes" id="UP000476332"/>
    </source>
</evidence>
<dbReference type="GO" id="GO:0016787">
    <property type="term" value="F:hydrolase activity"/>
    <property type="evidence" value="ECO:0007669"/>
    <property type="project" value="UniProtKB-KW"/>
</dbReference>
<protein>
    <submittedName>
        <fullName evidence="4">Cell wall hydrolase</fullName>
    </submittedName>
</protein>
<keyword evidence="2" id="KW-0732">Signal</keyword>
<organism evidence="4 5">
    <name type="scientific">Aurantimonas aggregata</name>
    <dbReference type="NCBI Taxonomy" id="2047720"/>
    <lineage>
        <taxon>Bacteria</taxon>
        <taxon>Pseudomonadati</taxon>
        <taxon>Pseudomonadota</taxon>
        <taxon>Alphaproteobacteria</taxon>
        <taxon>Hyphomicrobiales</taxon>
        <taxon>Aurantimonadaceae</taxon>
        <taxon>Aurantimonas</taxon>
    </lineage>
</organism>
<sequence>MKTIRSSRRLSLSAIVLLPPLALAGCVGTGTELEEAITPLSYGPSQECLARAMYFESNRSSESGMLAVGTVVMNRVNSGEYPKDVCAVVAQPKQFAPGVMTRTMGAGKDLAMKTAHRVLSGERHEPVRDARFFHTAGLSFPYGNMHYTAIAGGNAFYEKVSRRHRPDFKHASQAEVAAAGASGAIDGMRQGVTAAAPAPTAAAIKPVRKPAEQSPFMAMWNGLARKDAPKPASPPVELAAPAADVSVAQATTAKDAASITPVADATLPGVTTATAVPAAETQIAASPSTGNGLAERGGRVASPTPRP</sequence>
<evidence type="ECO:0000259" key="3">
    <source>
        <dbReference type="Pfam" id="PF07486"/>
    </source>
</evidence>
<name>A0A6L9MI65_9HYPH</name>
<keyword evidence="5" id="KW-1185">Reference proteome</keyword>
<feature type="signal peptide" evidence="2">
    <location>
        <begin position="1"/>
        <end position="24"/>
    </location>
</feature>
<feature type="chain" id="PRO_5027029195" evidence="2">
    <location>
        <begin position="25"/>
        <end position="307"/>
    </location>
</feature>
<dbReference type="InterPro" id="IPR042047">
    <property type="entry name" value="SleB_dom1"/>
</dbReference>
<comment type="caution">
    <text evidence="4">The sequence shown here is derived from an EMBL/GenBank/DDBJ whole genome shotgun (WGS) entry which is preliminary data.</text>
</comment>
<dbReference type="Pfam" id="PF07486">
    <property type="entry name" value="Hydrolase_2"/>
    <property type="match status" value="1"/>
</dbReference>
<dbReference type="AlphaFoldDB" id="A0A6L9MI65"/>
<accession>A0A6L9MI65</accession>
<dbReference type="Proteomes" id="UP000476332">
    <property type="component" value="Unassembled WGS sequence"/>
</dbReference>
<dbReference type="InterPro" id="IPR011105">
    <property type="entry name" value="Cell_wall_hydrolase_SleB"/>
</dbReference>
<dbReference type="EMBL" id="JAAAMJ010000008">
    <property type="protein sequence ID" value="NDV87524.1"/>
    <property type="molecule type" value="Genomic_DNA"/>
</dbReference>
<dbReference type="Gene3D" id="1.10.10.2520">
    <property type="entry name" value="Cell wall hydrolase SleB, domain 1"/>
    <property type="match status" value="1"/>
</dbReference>
<feature type="domain" description="Cell wall hydrolase SleB" evidence="3">
    <location>
        <begin position="61"/>
        <end position="157"/>
    </location>
</feature>
<evidence type="ECO:0000313" key="4">
    <source>
        <dbReference type="EMBL" id="NDV87524.1"/>
    </source>
</evidence>
<dbReference type="RefSeq" id="WP_163044268.1">
    <property type="nucleotide sequence ID" value="NZ_JAAAMJ010000008.1"/>
</dbReference>
<evidence type="ECO:0000256" key="1">
    <source>
        <dbReference type="SAM" id="MobiDB-lite"/>
    </source>
</evidence>
<reference evidence="4 5" key="1">
    <citation type="submission" date="2020-01" db="EMBL/GenBank/DDBJ databases">
        <title>Genomes of bacteria type strains.</title>
        <authorList>
            <person name="Chen J."/>
            <person name="Zhu S."/>
            <person name="Chen J."/>
        </authorList>
    </citation>
    <scope>NUCLEOTIDE SEQUENCE [LARGE SCALE GENOMIC DNA]</scope>
    <source>
        <strain evidence="4 5">KCTC 52919</strain>
    </source>
</reference>
<dbReference type="PROSITE" id="PS51257">
    <property type="entry name" value="PROKAR_LIPOPROTEIN"/>
    <property type="match status" value="1"/>
</dbReference>
<evidence type="ECO:0000256" key="2">
    <source>
        <dbReference type="SAM" id="SignalP"/>
    </source>
</evidence>
<feature type="region of interest" description="Disordered" evidence="1">
    <location>
        <begin position="282"/>
        <end position="307"/>
    </location>
</feature>
<gene>
    <name evidence="4" type="ORF">GTW51_12525</name>
</gene>
<proteinExistence type="predicted"/>
<keyword evidence="4" id="KW-0378">Hydrolase</keyword>